<dbReference type="AlphaFoldDB" id="A0A315ZWX4"/>
<feature type="signal peptide" evidence="3">
    <location>
        <begin position="1"/>
        <end position="20"/>
    </location>
</feature>
<evidence type="ECO:0000259" key="4">
    <source>
        <dbReference type="PROSITE" id="PS50983"/>
    </source>
</evidence>
<dbReference type="InterPro" id="IPR050902">
    <property type="entry name" value="ABC_Transporter_SBP"/>
</dbReference>
<dbReference type="PROSITE" id="PS50983">
    <property type="entry name" value="FE_B12_PBP"/>
    <property type="match status" value="1"/>
</dbReference>
<evidence type="ECO:0000256" key="1">
    <source>
        <dbReference type="ARBA" id="ARBA00008814"/>
    </source>
</evidence>
<feature type="domain" description="Fe/B12 periplasmic-binding" evidence="4">
    <location>
        <begin position="67"/>
        <end position="329"/>
    </location>
</feature>
<proteinExistence type="inferred from homology"/>
<dbReference type="EMBL" id="UHJJ01000005">
    <property type="protein sequence ID" value="SUQ14257.1"/>
    <property type="molecule type" value="Genomic_DNA"/>
</dbReference>
<dbReference type="Pfam" id="PF01497">
    <property type="entry name" value="Peripla_BP_2"/>
    <property type="match status" value="1"/>
</dbReference>
<reference evidence="6" key="1">
    <citation type="submission" date="2017-07" db="EMBL/GenBank/DDBJ databases">
        <authorList>
            <person name="Varghese N."/>
            <person name="Submissions S."/>
        </authorList>
    </citation>
    <scope>NUCLEOTIDE SEQUENCE [LARGE SCALE GENOMIC DNA]</scope>
    <source>
        <strain evidence="6">NLAE-zl-C134</strain>
    </source>
</reference>
<name>A0A315ZWX4_9FIRM</name>
<feature type="chain" id="PRO_5043163552" evidence="3">
    <location>
        <begin position="21"/>
        <end position="333"/>
    </location>
</feature>
<dbReference type="RefSeq" id="WP_109710977.1">
    <property type="nucleotide sequence ID" value="NZ_QGDS01000005.1"/>
</dbReference>
<evidence type="ECO:0000256" key="3">
    <source>
        <dbReference type="SAM" id="SignalP"/>
    </source>
</evidence>
<evidence type="ECO:0000313" key="6">
    <source>
        <dbReference type="Proteomes" id="UP000254051"/>
    </source>
</evidence>
<dbReference type="PROSITE" id="PS51257">
    <property type="entry name" value="PROKAR_LIPOPROTEIN"/>
    <property type="match status" value="1"/>
</dbReference>
<sequence length="333" mass="36368">MKRRILAALLCTTMILTLLSGCGSSEKSGDSAEVSAQKKSTSASGEDYPVTLDNYGRKITVKSAPQKVLALGPNCAELLAALGLEDSIVGTSLRNHSRGPLPEYEKAFEAIPEINHSSATREAVISSGADFIYGIDWEFGSDGLDVDELEDYGMTTYINSAATLEDQYQEILDIGKIFGIEDRAAKYVEEQKERIQAVQDKVKNVEPLKVLIYDSGGDGVFTCSGINFESSLIELAGGENLFQDITDKAWVTVSYEEVLSREPDIILIHDYDSPSVEAKIAEIKANDVLSQLSCVKNERFAAIDLESVLPGNRMAYTVENLSEAFYPDMGMNK</sequence>
<dbReference type="PANTHER" id="PTHR30535:SF7">
    <property type="entry name" value="IRON(III) DICITRATE-BINDING PROTEIN"/>
    <property type="match status" value="1"/>
</dbReference>
<accession>A0A315ZWX4</accession>
<protein>
    <submittedName>
        <fullName evidence="5">Iron complex transport system substrate-binding protein</fullName>
    </submittedName>
</protein>
<comment type="similarity">
    <text evidence="1">Belongs to the bacterial solute-binding protein 8 family.</text>
</comment>
<dbReference type="Proteomes" id="UP000254051">
    <property type="component" value="Unassembled WGS sequence"/>
</dbReference>
<gene>
    <name evidence="5" type="ORF">SAMN05216529_105232</name>
</gene>
<dbReference type="InterPro" id="IPR002491">
    <property type="entry name" value="ABC_transptr_periplasmic_BD"/>
</dbReference>
<dbReference type="Gene3D" id="3.40.50.1980">
    <property type="entry name" value="Nitrogenase molybdenum iron protein domain"/>
    <property type="match status" value="2"/>
</dbReference>
<keyword evidence="3" id="KW-0732">Signal</keyword>
<keyword evidence="6" id="KW-1185">Reference proteome</keyword>
<dbReference type="PANTHER" id="PTHR30535">
    <property type="entry name" value="VITAMIN B12-BINDING PROTEIN"/>
    <property type="match status" value="1"/>
</dbReference>
<organism evidence="5 6">
    <name type="scientific">Faecalicatena contorta</name>
    <dbReference type="NCBI Taxonomy" id="39482"/>
    <lineage>
        <taxon>Bacteria</taxon>
        <taxon>Bacillati</taxon>
        <taxon>Bacillota</taxon>
        <taxon>Clostridia</taxon>
        <taxon>Lachnospirales</taxon>
        <taxon>Lachnospiraceae</taxon>
        <taxon>Faecalicatena</taxon>
    </lineage>
</organism>
<evidence type="ECO:0000313" key="5">
    <source>
        <dbReference type="EMBL" id="SUQ14257.1"/>
    </source>
</evidence>
<dbReference type="SUPFAM" id="SSF53807">
    <property type="entry name" value="Helical backbone' metal receptor"/>
    <property type="match status" value="1"/>
</dbReference>
<dbReference type="OrthoDB" id="89746at2"/>
<evidence type="ECO:0000256" key="2">
    <source>
        <dbReference type="SAM" id="MobiDB-lite"/>
    </source>
</evidence>
<feature type="region of interest" description="Disordered" evidence="2">
    <location>
        <begin position="24"/>
        <end position="47"/>
    </location>
</feature>